<evidence type="ECO:0000259" key="6">
    <source>
        <dbReference type="PROSITE" id="PS50966"/>
    </source>
</evidence>
<dbReference type="Proteomes" id="UP001443914">
    <property type="component" value="Unassembled WGS sequence"/>
</dbReference>
<dbReference type="InterPro" id="IPR007527">
    <property type="entry name" value="Znf_SWIM"/>
</dbReference>
<sequence>MKVVVVVEMKVVVVVVVMVRSSADRRRQSSAAGDGGGGVWWWWLREKGRLRVVLPTSWGHTVEIMVRNFDLNVAELQIEETNDVTDAVVAEKEFNEVLQGVASDEFCRIVESQFTPYIGQVFIDLEEVVQFYKMYALACGFDVHKLIEVEGFSGTQDGELVVGDKPRRKTKVRRIGCQARLRVSGVKGVLVVDRFHAGHNHELVDFKDRQFQKLARRLHMYHKEMIVSNSRLMIGATKTYKMCKEHVSGFENIGASLNDFKNFHRDVKCYINERDGQLFIDYFKNLADTREGFYFERLTLIIVWENEESFTWLFRRFLEAMGVKEPHYIITDQDPGIIASVANVFKTVRHRFCMWHIMNKVPVKYGSNATDFPDFLRKLNVIVWDDELEADKFDRRWIEIMAEHMVGPEREWFQEVFKIRRHSGTLVEFWMRFESAIDQQRHTQKKLDSENRHSSPKLLTQMLIEIHGARVYTHVMFEDFQQEVVSSTTGLSARGFSESNGVEITTLKDALKGKVFDVHFIIGTYQLTCTCMNFERCGMICRHIITILFSNGVNSIPDGYLVRRWCKDAVGRTDEDDAVVEGRQVELTKLWSEVYETVRLLKARGKEDIESLSNVIRDFRVKLGPSTEDLTKEREIEQLLGCKAIEEINILPPKQAKNKGNGRRMLSSKAVAVAKAAKPKRMCGNCKQLAHHDKRNCPNPYAERPPPTPESSSDADDIDEEVEEYVAFD</sequence>
<dbReference type="InterPro" id="IPR018289">
    <property type="entry name" value="MULE_transposase_dom"/>
</dbReference>
<dbReference type="PANTHER" id="PTHR47718:SF18">
    <property type="entry name" value="PROTEIN FAR1-RELATED SEQUENCE 5-LIKE"/>
    <property type="match status" value="1"/>
</dbReference>
<dbReference type="AlphaFoldDB" id="A0AAW1I1X4"/>
<evidence type="ECO:0000256" key="4">
    <source>
        <dbReference type="PROSITE-ProRule" id="PRU00325"/>
    </source>
</evidence>
<dbReference type="Pfam" id="PF10551">
    <property type="entry name" value="MULE"/>
    <property type="match status" value="1"/>
</dbReference>
<comment type="caution">
    <text evidence="7">The sequence shown here is derived from an EMBL/GenBank/DDBJ whole genome shotgun (WGS) entry which is preliminary data.</text>
</comment>
<dbReference type="EMBL" id="JBDFQZ010000010">
    <property type="protein sequence ID" value="KAK9682459.1"/>
    <property type="molecule type" value="Genomic_DNA"/>
</dbReference>
<dbReference type="PANTHER" id="PTHR47718">
    <property type="entry name" value="OS01G0519700 PROTEIN"/>
    <property type="match status" value="1"/>
</dbReference>
<keyword evidence="3" id="KW-0862">Zinc</keyword>
<dbReference type="PROSITE" id="PS50966">
    <property type="entry name" value="ZF_SWIM"/>
    <property type="match status" value="1"/>
</dbReference>
<organism evidence="7 8">
    <name type="scientific">Saponaria officinalis</name>
    <name type="common">Common soapwort</name>
    <name type="synonym">Lychnis saponaria</name>
    <dbReference type="NCBI Taxonomy" id="3572"/>
    <lineage>
        <taxon>Eukaryota</taxon>
        <taxon>Viridiplantae</taxon>
        <taxon>Streptophyta</taxon>
        <taxon>Embryophyta</taxon>
        <taxon>Tracheophyta</taxon>
        <taxon>Spermatophyta</taxon>
        <taxon>Magnoliopsida</taxon>
        <taxon>eudicotyledons</taxon>
        <taxon>Gunneridae</taxon>
        <taxon>Pentapetalae</taxon>
        <taxon>Caryophyllales</taxon>
        <taxon>Caryophyllaceae</taxon>
        <taxon>Caryophylleae</taxon>
        <taxon>Saponaria</taxon>
    </lineage>
</organism>
<dbReference type="SMART" id="SM00575">
    <property type="entry name" value="ZnF_PMZ"/>
    <property type="match status" value="1"/>
</dbReference>
<name>A0AAW1I1X4_SAPOF</name>
<keyword evidence="2 4" id="KW-0863">Zinc-finger</keyword>
<evidence type="ECO:0000256" key="5">
    <source>
        <dbReference type="SAM" id="MobiDB-lite"/>
    </source>
</evidence>
<protein>
    <recommendedName>
        <fullName evidence="6">SWIM-type domain-containing protein</fullName>
    </recommendedName>
</protein>
<feature type="compositionally biased region" description="Acidic residues" evidence="5">
    <location>
        <begin position="713"/>
        <end position="729"/>
    </location>
</feature>
<evidence type="ECO:0000313" key="7">
    <source>
        <dbReference type="EMBL" id="KAK9682459.1"/>
    </source>
</evidence>
<evidence type="ECO:0000256" key="1">
    <source>
        <dbReference type="ARBA" id="ARBA00022723"/>
    </source>
</evidence>
<evidence type="ECO:0000256" key="2">
    <source>
        <dbReference type="ARBA" id="ARBA00022771"/>
    </source>
</evidence>
<feature type="domain" description="SWIM-type" evidence="6">
    <location>
        <begin position="516"/>
        <end position="552"/>
    </location>
</feature>
<keyword evidence="8" id="KW-1185">Reference proteome</keyword>
<reference evidence="7" key="1">
    <citation type="submission" date="2024-03" db="EMBL/GenBank/DDBJ databases">
        <title>WGS assembly of Saponaria officinalis var. Norfolk2.</title>
        <authorList>
            <person name="Jenkins J."/>
            <person name="Shu S."/>
            <person name="Grimwood J."/>
            <person name="Barry K."/>
            <person name="Goodstein D."/>
            <person name="Schmutz J."/>
            <person name="Leebens-Mack J."/>
            <person name="Osbourn A."/>
        </authorList>
    </citation>
    <scope>NUCLEOTIDE SEQUENCE [LARGE SCALE GENOMIC DNA]</scope>
    <source>
        <strain evidence="7">JIC</strain>
    </source>
</reference>
<gene>
    <name evidence="7" type="ORF">RND81_10G075200</name>
</gene>
<dbReference type="InterPro" id="IPR006564">
    <property type="entry name" value="Znf_PMZ"/>
</dbReference>
<evidence type="ECO:0000256" key="3">
    <source>
        <dbReference type="ARBA" id="ARBA00022833"/>
    </source>
</evidence>
<evidence type="ECO:0000313" key="8">
    <source>
        <dbReference type="Proteomes" id="UP001443914"/>
    </source>
</evidence>
<accession>A0AAW1I1X4</accession>
<dbReference type="GO" id="GO:0008270">
    <property type="term" value="F:zinc ion binding"/>
    <property type="evidence" value="ECO:0007669"/>
    <property type="project" value="UniProtKB-KW"/>
</dbReference>
<proteinExistence type="predicted"/>
<feature type="region of interest" description="Disordered" evidence="5">
    <location>
        <begin position="692"/>
        <end position="729"/>
    </location>
</feature>
<keyword evidence="1" id="KW-0479">Metal-binding</keyword>